<evidence type="ECO:0000256" key="3">
    <source>
        <dbReference type="ARBA" id="ARBA00022475"/>
    </source>
</evidence>
<evidence type="ECO:0000256" key="5">
    <source>
        <dbReference type="ARBA" id="ARBA00022989"/>
    </source>
</evidence>
<dbReference type="PANTHER" id="PTHR33452">
    <property type="entry name" value="OXIDOREDUCTASE CATD-RELATED"/>
    <property type="match status" value="1"/>
</dbReference>
<feature type="transmembrane region" description="Helical" evidence="7">
    <location>
        <begin position="20"/>
        <end position="49"/>
    </location>
</feature>
<keyword evidence="5 7" id="KW-1133">Transmembrane helix</keyword>
<evidence type="ECO:0000256" key="4">
    <source>
        <dbReference type="ARBA" id="ARBA00022692"/>
    </source>
</evidence>
<reference evidence="8 9" key="1">
    <citation type="submission" date="2019-03" db="EMBL/GenBank/DDBJ databases">
        <title>Genomic Encyclopedia of Type Strains, Phase IV (KMG-IV): sequencing the most valuable type-strain genomes for metagenomic binning, comparative biology and taxonomic classification.</title>
        <authorList>
            <person name="Goeker M."/>
        </authorList>
    </citation>
    <scope>NUCLEOTIDE SEQUENCE [LARGE SCALE GENOMIC DNA]</scope>
    <source>
        <strain evidence="8 9">DSM 16998</strain>
    </source>
</reference>
<protein>
    <submittedName>
        <fullName evidence="8">Putative oxidoreductase</fullName>
    </submittedName>
</protein>
<dbReference type="OrthoDB" id="5382961at2"/>
<evidence type="ECO:0000313" key="9">
    <source>
        <dbReference type="Proteomes" id="UP000295361"/>
    </source>
</evidence>
<evidence type="ECO:0000313" key="8">
    <source>
        <dbReference type="EMBL" id="TDP61343.1"/>
    </source>
</evidence>
<keyword evidence="9" id="KW-1185">Reference proteome</keyword>
<dbReference type="InParanoid" id="A0A4R6QG18"/>
<dbReference type="GO" id="GO:0005886">
    <property type="term" value="C:plasma membrane"/>
    <property type="evidence" value="ECO:0007669"/>
    <property type="project" value="UniProtKB-SubCell"/>
</dbReference>
<comment type="caution">
    <text evidence="8">The sequence shown here is derived from an EMBL/GenBank/DDBJ whole genome shotgun (WGS) entry which is preliminary data.</text>
</comment>
<evidence type="ECO:0000256" key="6">
    <source>
        <dbReference type="ARBA" id="ARBA00023136"/>
    </source>
</evidence>
<evidence type="ECO:0000256" key="2">
    <source>
        <dbReference type="ARBA" id="ARBA00006679"/>
    </source>
</evidence>
<feature type="transmembrane region" description="Helical" evidence="7">
    <location>
        <begin position="55"/>
        <end position="75"/>
    </location>
</feature>
<keyword evidence="4 7" id="KW-0812">Transmembrane</keyword>
<dbReference type="RefSeq" id="WP_133703662.1">
    <property type="nucleotide sequence ID" value="NZ_SNXS01000013.1"/>
</dbReference>
<dbReference type="PANTHER" id="PTHR33452:SF1">
    <property type="entry name" value="INNER MEMBRANE PROTEIN YPHA-RELATED"/>
    <property type="match status" value="1"/>
</dbReference>
<name>A0A4R6QG18_9BURK</name>
<dbReference type="Pfam" id="PF07681">
    <property type="entry name" value="DoxX"/>
    <property type="match status" value="1"/>
</dbReference>
<gene>
    <name evidence="8" type="ORF">DES47_11326</name>
</gene>
<feature type="transmembrane region" description="Helical" evidence="7">
    <location>
        <begin position="82"/>
        <end position="101"/>
    </location>
</feature>
<dbReference type="AlphaFoldDB" id="A0A4R6QG18"/>
<proteinExistence type="inferred from homology"/>
<evidence type="ECO:0000256" key="1">
    <source>
        <dbReference type="ARBA" id="ARBA00004651"/>
    </source>
</evidence>
<dbReference type="InterPro" id="IPR051907">
    <property type="entry name" value="DoxX-like_oxidoreductase"/>
</dbReference>
<organism evidence="8 9">
    <name type="scientific">Roseateles toxinivorans</name>
    <dbReference type="NCBI Taxonomy" id="270368"/>
    <lineage>
        <taxon>Bacteria</taxon>
        <taxon>Pseudomonadati</taxon>
        <taxon>Pseudomonadota</taxon>
        <taxon>Betaproteobacteria</taxon>
        <taxon>Burkholderiales</taxon>
        <taxon>Sphaerotilaceae</taxon>
        <taxon>Roseateles</taxon>
    </lineage>
</organism>
<comment type="similarity">
    <text evidence="2">Belongs to the DoxX family.</text>
</comment>
<keyword evidence="6 7" id="KW-0472">Membrane</keyword>
<dbReference type="Proteomes" id="UP000295361">
    <property type="component" value="Unassembled WGS sequence"/>
</dbReference>
<comment type="subcellular location">
    <subcellularLocation>
        <location evidence="1">Cell membrane</location>
        <topology evidence="1">Multi-pass membrane protein</topology>
    </subcellularLocation>
</comment>
<dbReference type="InterPro" id="IPR032808">
    <property type="entry name" value="DoxX"/>
</dbReference>
<keyword evidence="3" id="KW-1003">Cell membrane</keyword>
<dbReference type="EMBL" id="SNXS01000013">
    <property type="protein sequence ID" value="TDP61343.1"/>
    <property type="molecule type" value="Genomic_DNA"/>
</dbReference>
<accession>A0A4R6QG18</accession>
<sequence length="137" mass="14263">MILALPPQASPALGASLLRIALGLMWLSHAILLKLMTFGIAGLAAWMATQGLPPALAWPLVIAETLGGTLILLGLHGRWASLALLPVLMGATVIHAGNGWVFTSSNGGWEYPVFLLVASVAHILLGDGKLALKRSQA</sequence>
<feature type="transmembrane region" description="Helical" evidence="7">
    <location>
        <begin position="113"/>
        <end position="132"/>
    </location>
</feature>
<evidence type="ECO:0000256" key="7">
    <source>
        <dbReference type="SAM" id="Phobius"/>
    </source>
</evidence>